<dbReference type="Proteomes" id="UP000279057">
    <property type="component" value="Unassembled WGS sequence"/>
</dbReference>
<dbReference type="PANTHER" id="PTHR43140">
    <property type="entry name" value="TYPE-1 RESTRICTION ENZYME ECOKI SPECIFICITY PROTEIN"/>
    <property type="match status" value="1"/>
</dbReference>
<dbReference type="CDD" id="cd17260">
    <property type="entry name" value="RMtype1_S_EcoEI-TRD1-CR1_like"/>
    <property type="match status" value="1"/>
</dbReference>
<dbReference type="InterPro" id="IPR044946">
    <property type="entry name" value="Restrct_endonuc_typeI_TRD_sf"/>
</dbReference>
<dbReference type="PANTHER" id="PTHR43140:SF1">
    <property type="entry name" value="TYPE I RESTRICTION ENZYME ECOKI SPECIFICITY SUBUNIT"/>
    <property type="match status" value="1"/>
</dbReference>
<dbReference type="Gene3D" id="1.10.287.1120">
    <property type="entry name" value="Bipartite methylase S protein"/>
    <property type="match status" value="1"/>
</dbReference>
<dbReference type="RefSeq" id="WP_011167338.1">
    <property type="nucleotide sequence ID" value="NZ_RBOM01000309.1"/>
</dbReference>
<evidence type="ECO:0000313" key="5">
    <source>
        <dbReference type="EMBL" id="RMM58980.1"/>
    </source>
</evidence>
<evidence type="ECO:0000313" key="6">
    <source>
        <dbReference type="Proteomes" id="UP000279057"/>
    </source>
</evidence>
<evidence type="ECO:0000256" key="3">
    <source>
        <dbReference type="ARBA" id="ARBA00023125"/>
    </source>
</evidence>
<accession>A0A3M6EFM6</accession>
<proteinExistence type="inferred from homology"/>
<comment type="similarity">
    <text evidence="1">Belongs to the type-I restriction system S methylase family.</text>
</comment>
<dbReference type="AlphaFoldDB" id="A0A3M6EFM6"/>
<evidence type="ECO:0000256" key="1">
    <source>
        <dbReference type="ARBA" id="ARBA00010923"/>
    </source>
</evidence>
<keyword evidence="2" id="KW-0680">Restriction system</keyword>
<dbReference type="CDD" id="cd16961">
    <property type="entry name" value="RMtype1_S_TRD-CR_like"/>
    <property type="match status" value="1"/>
</dbReference>
<evidence type="ECO:0000259" key="4">
    <source>
        <dbReference type="Pfam" id="PF01420"/>
    </source>
</evidence>
<keyword evidence="3" id="KW-0238">DNA-binding</keyword>
<dbReference type="SUPFAM" id="SSF116734">
    <property type="entry name" value="DNA methylase specificity domain"/>
    <property type="match status" value="2"/>
</dbReference>
<protein>
    <submittedName>
        <fullName evidence="5">Type I restriction-modification system specificity subunit</fullName>
    </submittedName>
</protein>
<name>A0A3M6EFM6_PSESG</name>
<dbReference type="InterPro" id="IPR000055">
    <property type="entry name" value="Restrct_endonuc_typeI_TRD"/>
</dbReference>
<evidence type="ECO:0000256" key="2">
    <source>
        <dbReference type="ARBA" id="ARBA00022747"/>
    </source>
</evidence>
<feature type="domain" description="Type I restriction modification DNA specificity" evidence="4">
    <location>
        <begin position="114"/>
        <end position="202"/>
    </location>
</feature>
<organism evidence="5 6">
    <name type="scientific">Pseudomonas savastanoi pv. glycinea</name>
    <name type="common">Pseudomonas syringae pv. glycinea</name>
    <dbReference type="NCBI Taxonomy" id="318"/>
    <lineage>
        <taxon>Bacteria</taxon>
        <taxon>Pseudomonadati</taxon>
        <taxon>Pseudomonadota</taxon>
        <taxon>Gammaproteobacteria</taxon>
        <taxon>Pseudomonadales</taxon>
        <taxon>Pseudomonadaceae</taxon>
        <taxon>Pseudomonas</taxon>
    </lineage>
</organism>
<dbReference type="EMBL" id="RBOM01000309">
    <property type="protein sequence ID" value="RMM58980.1"/>
    <property type="molecule type" value="Genomic_DNA"/>
</dbReference>
<dbReference type="InterPro" id="IPR051212">
    <property type="entry name" value="Type-I_RE_S_subunit"/>
</dbReference>
<gene>
    <name evidence="5" type="ORF">ALQ74_102628</name>
</gene>
<reference evidence="5 6" key="1">
    <citation type="submission" date="2018-08" db="EMBL/GenBank/DDBJ databases">
        <title>Recombination of ecologically and evolutionarily significant loci maintains genetic cohesion in the Pseudomonas syringae species complex.</title>
        <authorList>
            <person name="Dillon M."/>
            <person name="Thakur S."/>
            <person name="Almeida R.N.D."/>
            <person name="Weir B.S."/>
            <person name="Guttman D.S."/>
        </authorList>
    </citation>
    <scope>NUCLEOTIDE SEQUENCE [LARGE SCALE GENOMIC DNA]</scope>
    <source>
        <strain evidence="5 6">ICMP 4332</strain>
    </source>
</reference>
<dbReference type="GO" id="GO:0009307">
    <property type="term" value="P:DNA restriction-modification system"/>
    <property type="evidence" value="ECO:0007669"/>
    <property type="project" value="UniProtKB-KW"/>
</dbReference>
<dbReference type="GO" id="GO:0003677">
    <property type="term" value="F:DNA binding"/>
    <property type="evidence" value="ECO:0007669"/>
    <property type="project" value="UniProtKB-KW"/>
</dbReference>
<dbReference type="Gene3D" id="3.90.220.20">
    <property type="entry name" value="DNA methylase specificity domains"/>
    <property type="match status" value="2"/>
</dbReference>
<dbReference type="Pfam" id="PF01420">
    <property type="entry name" value="Methylase_S"/>
    <property type="match status" value="2"/>
</dbReference>
<feature type="domain" description="Type I restriction modification DNA specificity" evidence="4">
    <location>
        <begin position="337"/>
        <end position="396"/>
    </location>
</feature>
<comment type="caution">
    <text evidence="5">The sequence shown here is derived from an EMBL/GenBank/DDBJ whole genome shotgun (WGS) entry which is preliminary data.</text>
</comment>
<sequence length="448" mass="50624">MAAPEILQLQVAEGTCSSSDTAKKWRICRLKHVALINPYLSLSRVRWGEPASFLPMEAVSADGQVDYSEPKDSKNLVSGFTNFEAGDVILAKITPCFENGKGAVLSDMPTRVGFGSTEFHVLRANKKAIPNFIYYITKSDLFMRQGEALMIGSAGQKRVSTSYVENFQLALPSLHEQRKIVDFLEEKTSLIAQAISKKEHQIELLEERKQILVQQAVTRGLDPASPMRNAGIEWIGEIPKHWEVRRSKFTFAQRKELARKNDIQLSATQSYGVIPQDEYEEKVGRKVVKILFNLEKRKHVEVDDFVISMRSFQGGLERAWASGCIRSSYVILKPLPGIDPDYYSYLLKSKRYIAALQATANFIRDGQDLNFENFALVDLPIPPLDEQKEIARYLASWLSKADRSLYLLEQQITKLKEYKATLINSAVTGKIKVPGVVEPAEIKEREFA</sequence>